<comment type="caution">
    <text evidence="3">The sequence shown here is derived from an EMBL/GenBank/DDBJ whole genome shotgun (WGS) entry which is preliminary data.</text>
</comment>
<dbReference type="PANTHER" id="PTHR33786:SF2">
    <property type="entry name" value="UBIQUITIN CARBOXYL-TERMINAL HYDROLASE"/>
    <property type="match status" value="1"/>
</dbReference>
<gene>
    <name evidence="3" type="ORF">ACJIZ3_008583</name>
</gene>
<dbReference type="EMBL" id="JBJXBP010000004">
    <property type="protein sequence ID" value="KAL3833847.1"/>
    <property type="molecule type" value="Genomic_DNA"/>
</dbReference>
<name>A0ABD3TAK9_9LAMI</name>
<dbReference type="Proteomes" id="UP001634393">
    <property type="component" value="Unassembled WGS sequence"/>
</dbReference>
<dbReference type="PANTHER" id="PTHR33786">
    <property type="entry name" value="UBIQUITIN CARBOXYL-TERMINAL HYDROLASE"/>
    <property type="match status" value="1"/>
</dbReference>
<sequence length="106" mass="11844">MRPIICGIFWSVLLLLFSLHANGAAAEMVPVVEPGKSEKMMMMFNESRRKLGSFQICSLCTCCGGENRNYCIPSPCCYAINCNIPNRPFGFCSFTPKTCNCFQCHI</sequence>
<feature type="domain" description="DUF7866" evidence="2">
    <location>
        <begin position="53"/>
        <end position="105"/>
    </location>
</feature>
<feature type="signal peptide" evidence="1">
    <location>
        <begin position="1"/>
        <end position="26"/>
    </location>
</feature>
<accession>A0ABD3TAK9</accession>
<protein>
    <recommendedName>
        <fullName evidence="2">DUF7866 domain-containing protein</fullName>
    </recommendedName>
</protein>
<evidence type="ECO:0000259" key="2">
    <source>
        <dbReference type="Pfam" id="PF25268"/>
    </source>
</evidence>
<keyword evidence="1" id="KW-0732">Signal</keyword>
<reference evidence="3 4" key="1">
    <citation type="submission" date="2024-12" db="EMBL/GenBank/DDBJ databases">
        <title>The unique morphological basis and parallel evolutionary history of personate flowers in Penstemon.</title>
        <authorList>
            <person name="Depatie T.H."/>
            <person name="Wessinger C.A."/>
        </authorList>
    </citation>
    <scope>NUCLEOTIDE SEQUENCE [LARGE SCALE GENOMIC DNA]</scope>
    <source>
        <strain evidence="3">WTNN_2</strain>
        <tissue evidence="3">Leaf</tissue>
    </source>
</reference>
<evidence type="ECO:0000313" key="4">
    <source>
        <dbReference type="Proteomes" id="UP001634393"/>
    </source>
</evidence>
<evidence type="ECO:0000256" key="1">
    <source>
        <dbReference type="SAM" id="SignalP"/>
    </source>
</evidence>
<keyword evidence="4" id="KW-1185">Reference proteome</keyword>
<dbReference type="InterPro" id="IPR057188">
    <property type="entry name" value="DUF7866"/>
</dbReference>
<dbReference type="AlphaFoldDB" id="A0ABD3TAK9"/>
<evidence type="ECO:0000313" key="3">
    <source>
        <dbReference type="EMBL" id="KAL3833847.1"/>
    </source>
</evidence>
<proteinExistence type="predicted"/>
<feature type="chain" id="PRO_5044828539" description="DUF7866 domain-containing protein" evidence="1">
    <location>
        <begin position="27"/>
        <end position="106"/>
    </location>
</feature>
<organism evidence="3 4">
    <name type="scientific">Penstemon smallii</name>
    <dbReference type="NCBI Taxonomy" id="265156"/>
    <lineage>
        <taxon>Eukaryota</taxon>
        <taxon>Viridiplantae</taxon>
        <taxon>Streptophyta</taxon>
        <taxon>Embryophyta</taxon>
        <taxon>Tracheophyta</taxon>
        <taxon>Spermatophyta</taxon>
        <taxon>Magnoliopsida</taxon>
        <taxon>eudicotyledons</taxon>
        <taxon>Gunneridae</taxon>
        <taxon>Pentapetalae</taxon>
        <taxon>asterids</taxon>
        <taxon>lamiids</taxon>
        <taxon>Lamiales</taxon>
        <taxon>Plantaginaceae</taxon>
        <taxon>Cheloneae</taxon>
        <taxon>Penstemon</taxon>
    </lineage>
</organism>
<dbReference type="Pfam" id="PF25268">
    <property type="entry name" value="DUF7866"/>
    <property type="match status" value="1"/>
</dbReference>